<dbReference type="GO" id="GO:0003676">
    <property type="term" value="F:nucleic acid binding"/>
    <property type="evidence" value="ECO:0007669"/>
    <property type="project" value="InterPro"/>
</dbReference>
<keyword evidence="3" id="KW-1185">Reference proteome</keyword>
<name>A0A3S2V1S9_9BURK</name>
<protein>
    <submittedName>
        <fullName evidence="2">HNH endonuclease</fullName>
    </submittedName>
</protein>
<evidence type="ECO:0000313" key="2">
    <source>
        <dbReference type="EMBL" id="RVT86242.1"/>
    </source>
</evidence>
<organism evidence="2 3">
    <name type="scientific">Inhella crocodyli</name>
    <dbReference type="NCBI Taxonomy" id="2499851"/>
    <lineage>
        <taxon>Bacteria</taxon>
        <taxon>Pseudomonadati</taxon>
        <taxon>Pseudomonadota</taxon>
        <taxon>Betaproteobacteria</taxon>
        <taxon>Burkholderiales</taxon>
        <taxon>Sphaerotilaceae</taxon>
        <taxon>Inhella</taxon>
    </lineage>
</organism>
<dbReference type="Proteomes" id="UP000288587">
    <property type="component" value="Unassembled WGS sequence"/>
</dbReference>
<dbReference type="InterPro" id="IPR002711">
    <property type="entry name" value="HNH"/>
</dbReference>
<dbReference type="GO" id="GO:0008270">
    <property type="term" value="F:zinc ion binding"/>
    <property type="evidence" value="ECO:0007669"/>
    <property type="project" value="InterPro"/>
</dbReference>
<dbReference type="AlphaFoldDB" id="A0A3S2V1S9"/>
<dbReference type="GO" id="GO:0004519">
    <property type="term" value="F:endonuclease activity"/>
    <property type="evidence" value="ECO:0007669"/>
    <property type="project" value="UniProtKB-KW"/>
</dbReference>
<gene>
    <name evidence="2" type="ORF">EOD73_09425</name>
</gene>
<dbReference type="EMBL" id="SACM01000002">
    <property type="protein sequence ID" value="RVT86242.1"/>
    <property type="molecule type" value="Genomic_DNA"/>
</dbReference>
<comment type="caution">
    <text evidence="2">The sequence shown here is derived from an EMBL/GenBank/DDBJ whole genome shotgun (WGS) entry which is preliminary data.</text>
</comment>
<keyword evidence="2" id="KW-0540">Nuclease</keyword>
<evidence type="ECO:0000313" key="3">
    <source>
        <dbReference type="Proteomes" id="UP000288587"/>
    </source>
</evidence>
<dbReference type="Pfam" id="PF01844">
    <property type="entry name" value="HNH"/>
    <property type="match status" value="1"/>
</dbReference>
<dbReference type="SMART" id="SM00507">
    <property type="entry name" value="HNHc"/>
    <property type="match status" value="1"/>
</dbReference>
<keyword evidence="2" id="KW-0378">Hydrolase</keyword>
<proteinExistence type="predicted"/>
<dbReference type="CDD" id="cd00085">
    <property type="entry name" value="HNHc"/>
    <property type="match status" value="1"/>
</dbReference>
<dbReference type="OrthoDB" id="9802640at2"/>
<keyword evidence="2" id="KW-0255">Endonuclease</keyword>
<dbReference type="InterPro" id="IPR003615">
    <property type="entry name" value="HNH_nuc"/>
</dbReference>
<reference evidence="2 3" key="1">
    <citation type="submission" date="2019-01" db="EMBL/GenBank/DDBJ databases">
        <authorList>
            <person name="Chen W.-M."/>
        </authorList>
    </citation>
    <scope>NUCLEOTIDE SEQUENCE [LARGE SCALE GENOMIC DNA]</scope>
    <source>
        <strain evidence="2 3">CCP-18</strain>
    </source>
</reference>
<feature type="domain" description="HNH nuclease" evidence="1">
    <location>
        <begin position="155"/>
        <end position="217"/>
    </location>
</feature>
<accession>A0A3S2V1S9</accession>
<dbReference type="RefSeq" id="WP_127682737.1">
    <property type="nucleotide sequence ID" value="NZ_SACM01000002.1"/>
</dbReference>
<evidence type="ECO:0000259" key="1">
    <source>
        <dbReference type="SMART" id="SM00507"/>
    </source>
</evidence>
<sequence length="243" mass="26514">MAVTQGHGNPKWGRDEVLLALDLYLTLGDTIPGPSDNRVVALSEELRKLPIHADAKKNDRFRNAAGVAFKLQNIHQVATGKGLDNFSSTDKAVWEDFGHKPDLVRQLATQIRAQAGDASVAAEAATAEDDEEFSEGRVLTAAHKVRERSPALRRKVLKARRAIGPLVCECCARPPLTADASIAEAEFECHHKLPLSQTNATKTKASDVALLCASCHRLIHRLMQTRRGWASVEDLRAALCQAT</sequence>